<dbReference type="AlphaFoldDB" id="A0AB35T262"/>
<evidence type="ECO:0000256" key="1">
    <source>
        <dbReference type="SAM" id="MobiDB-lite"/>
    </source>
</evidence>
<reference evidence="2" key="1">
    <citation type="submission" date="2023-11" db="EMBL/GenBank/DDBJ databases">
        <title>MicrobeMod: A computational toolkit for identifying prokaryotic methylation and restriction-modification with nanopore sequencing.</title>
        <authorList>
            <person name="Crits-Christoph A."/>
            <person name="Kang S.C."/>
            <person name="Lee H."/>
            <person name="Ostrov N."/>
        </authorList>
    </citation>
    <scope>NUCLEOTIDE SEQUENCE</scope>
    <source>
        <strain evidence="2">ATCC 51242</strain>
    </source>
</reference>
<accession>A0AB35T262</accession>
<protein>
    <submittedName>
        <fullName evidence="2">Uncharacterized protein</fullName>
    </submittedName>
</protein>
<dbReference type="RefSeq" id="WP_038681423.1">
    <property type="nucleotide sequence ID" value="NZ_CP007514.1"/>
</dbReference>
<comment type="caution">
    <text evidence="2">The sequence shown here is derived from an EMBL/GenBank/DDBJ whole genome shotgun (WGS) entry which is preliminary data.</text>
</comment>
<dbReference type="Proteomes" id="UP001281130">
    <property type="component" value="Unassembled WGS sequence"/>
</dbReference>
<sequence>MSKSRGHQDLLRPLCPACESRPLTPCARLAMRCAGCGRTFGGPLLRTLLDVVGLPEFSGDKGRRSLPDARGGSRGRDQDRRMR</sequence>
<feature type="compositionally biased region" description="Basic and acidic residues" evidence="1">
    <location>
        <begin position="58"/>
        <end position="67"/>
    </location>
</feature>
<dbReference type="EMBL" id="JAWXXX010000001">
    <property type="protein sequence ID" value="MDX5893934.1"/>
    <property type="molecule type" value="Genomic_DNA"/>
</dbReference>
<evidence type="ECO:0000313" key="3">
    <source>
        <dbReference type="Proteomes" id="UP001281130"/>
    </source>
</evidence>
<feature type="compositionally biased region" description="Basic and acidic residues" evidence="1">
    <location>
        <begin position="74"/>
        <end position="83"/>
    </location>
</feature>
<evidence type="ECO:0000313" key="2">
    <source>
        <dbReference type="EMBL" id="MDX5893934.1"/>
    </source>
</evidence>
<gene>
    <name evidence="2" type="ORF">SIL72_07795</name>
</gene>
<feature type="region of interest" description="Disordered" evidence="1">
    <location>
        <begin position="55"/>
        <end position="83"/>
    </location>
</feature>
<proteinExistence type="predicted"/>
<name>A0AB35T262_RUBRA</name>
<organism evidence="2 3">
    <name type="scientific">Rubrobacter radiotolerans</name>
    <name type="common">Arthrobacter radiotolerans</name>
    <dbReference type="NCBI Taxonomy" id="42256"/>
    <lineage>
        <taxon>Bacteria</taxon>
        <taxon>Bacillati</taxon>
        <taxon>Actinomycetota</taxon>
        <taxon>Rubrobacteria</taxon>
        <taxon>Rubrobacterales</taxon>
        <taxon>Rubrobacteraceae</taxon>
        <taxon>Rubrobacter</taxon>
    </lineage>
</organism>